<keyword evidence="2" id="KW-1185">Reference proteome</keyword>
<reference evidence="1 2" key="1">
    <citation type="journal article" date="2015" name="Sci. Rep.">
        <title>The power of single molecule real-time sequencing technology in the de novo assembly of a eukaryotic genome.</title>
        <authorList>
            <person name="Sakai H."/>
            <person name="Naito K."/>
            <person name="Ogiso-Tanaka E."/>
            <person name="Takahashi Y."/>
            <person name="Iseki K."/>
            <person name="Muto C."/>
            <person name="Satou K."/>
            <person name="Teruya K."/>
            <person name="Shiroma A."/>
            <person name="Shimoji M."/>
            <person name="Hirano T."/>
            <person name="Itoh T."/>
            <person name="Kaga A."/>
            <person name="Tomooka N."/>
        </authorList>
    </citation>
    <scope>NUCLEOTIDE SEQUENCE [LARGE SCALE GENOMIC DNA]</scope>
    <source>
        <strain evidence="2">cv. Shumari</strain>
    </source>
</reference>
<sequence>MGSRGATVSLKLLSSYCRNKFVCTPMFEEYQSVTRKHMNRFSPCCWRTLSSRSSLHSHLPGFPIFHNINNL</sequence>
<evidence type="ECO:0000313" key="2">
    <source>
        <dbReference type="Proteomes" id="UP000291084"/>
    </source>
</evidence>
<gene>
    <name evidence="1" type="primary">Vigan.04G368600</name>
    <name evidence="1" type="ORF">VIGAN_04368600</name>
</gene>
<organism evidence="1 2">
    <name type="scientific">Vigna angularis var. angularis</name>
    <dbReference type="NCBI Taxonomy" id="157739"/>
    <lineage>
        <taxon>Eukaryota</taxon>
        <taxon>Viridiplantae</taxon>
        <taxon>Streptophyta</taxon>
        <taxon>Embryophyta</taxon>
        <taxon>Tracheophyta</taxon>
        <taxon>Spermatophyta</taxon>
        <taxon>Magnoliopsida</taxon>
        <taxon>eudicotyledons</taxon>
        <taxon>Gunneridae</taxon>
        <taxon>Pentapetalae</taxon>
        <taxon>rosids</taxon>
        <taxon>fabids</taxon>
        <taxon>Fabales</taxon>
        <taxon>Fabaceae</taxon>
        <taxon>Papilionoideae</taxon>
        <taxon>50 kb inversion clade</taxon>
        <taxon>NPAAA clade</taxon>
        <taxon>indigoferoid/millettioid clade</taxon>
        <taxon>Phaseoleae</taxon>
        <taxon>Vigna</taxon>
    </lineage>
</organism>
<feature type="non-terminal residue" evidence="1">
    <location>
        <position position="71"/>
    </location>
</feature>
<dbReference type="Proteomes" id="UP000291084">
    <property type="component" value="Chromosome 4"/>
</dbReference>
<dbReference type="AlphaFoldDB" id="A0A0S3RZQ7"/>
<name>A0A0S3RZQ7_PHAAN</name>
<accession>A0A0S3RZQ7</accession>
<proteinExistence type="predicted"/>
<protein>
    <submittedName>
        <fullName evidence="1">Uncharacterized protein</fullName>
    </submittedName>
</protein>
<evidence type="ECO:0000313" key="1">
    <source>
        <dbReference type="EMBL" id="BAT86070.1"/>
    </source>
</evidence>
<dbReference type="EMBL" id="AP015037">
    <property type="protein sequence ID" value="BAT86070.1"/>
    <property type="molecule type" value="Genomic_DNA"/>
</dbReference>